<dbReference type="Pfam" id="PF08268">
    <property type="entry name" value="FBA_3"/>
    <property type="match status" value="1"/>
</dbReference>
<sequence>MPAPPSTTQPLINTLPCLRFVTSSLRREYIFALDSVQPLRNIRCPPEVEQVLLHREATAAVLFRGNLHWHIEQNETESNMMVIFNTTAESFRQMHALVVLAYKNDLAYADLFDMDGVLGMFSCNGAANTIDIWVLQDYESEVWTFKCKIELPVTEIKVLCGEPDNCWHAVVMSVDGELLVLVQYAEWLLQIDMDDPP</sequence>
<dbReference type="AlphaFoldDB" id="R7WD71"/>
<name>R7WD71_AEGTA</name>
<protein>
    <recommendedName>
        <fullName evidence="1">F-box associated beta-propeller type 3 domain-containing protein</fullName>
    </recommendedName>
</protein>
<accession>R7WD71</accession>
<feature type="domain" description="F-box associated beta-propeller type 3" evidence="1">
    <location>
        <begin position="29"/>
        <end position="153"/>
    </location>
</feature>
<dbReference type="InterPro" id="IPR017451">
    <property type="entry name" value="F-box-assoc_interact_dom"/>
</dbReference>
<evidence type="ECO:0000259" key="1">
    <source>
        <dbReference type="Pfam" id="PF08268"/>
    </source>
</evidence>
<evidence type="ECO:0000313" key="2">
    <source>
        <dbReference type="EnsemblPlants" id="EMT20013"/>
    </source>
</evidence>
<proteinExistence type="predicted"/>
<dbReference type="ExpressionAtlas" id="R7WD71">
    <property type="expression patterns" value="baseline"/>
</dbReference>
<dbReference type="InterPro" id="IPR013187">
    <property type="entry name" value="F-box-assoc_dom_typ3"/>
</dbReference>
<dbReference type="EnsemblPlants" id="EMT20013">
    <property type="protein sequence ID" value="EMT20013"/>
    <property type="gene ID" value="F775_22932"/>
</dbReference>
<dbReference type="NCBIfam" id="TIGR01640">
    <property type="entry name" value="F_box_assoc_1"/>
    <property type="match status" value="1"/>
</dbReference>
<organism evidence="2">
    <name type="scientific">Aegilops tauschii</name>
    <name type="common">Tausch's goatgrass</name>
    <name type="synonym">Aegilops squarrosa</name>
    <dbReference type="NCBI Taxonomy" id="37682"/>
    <lineage>
        <taxon>Eukaryota</taxon>
        <taxon>Viridiplantae</taxon>
        <taxon>Streptophyta</taxon>
        <taxon>Embryophyta</taxon>
        <taxon>Tracheophyta</taxon>
        <taxon>Spermatophyta</taxon>
        <taxon>Magnoliopsida</taxon>
        <taxon>Liliopsida</taxon>
        <taxon>Poales</taxon>
        <taxon>Poaceae</taxon>
        <taxon>BOP clade</taxon>
        <taxon>Pooideae</taxon>
        <taxon>Triticodae</taxon>
        <taxon>Triticeae</taxon>
        <taxon>Triticinae</taxon>
        <taxon>Aegilops</taxon>
    </lineage>
</organism>
<reference evidence="2" key="1">
    <citation type="submission" date="2015-06" db="UniProtKB">
        <authorList>
            <consortium name="EnsemblPlants"/>
        </authorList>
    </citation>
    <scope>IDENTIFICATION</scope>
</reference>